<evidence type="ECO:0000256" key="5">
    <source>
        <dbReference type="ARBA" id="ARBA00022475"/>
    </source>
</evidence>
<dbReference type="PANTHER" id="PTHR30614:SF20">
    <property type="entry name" value="GLUTAMINE TRANSPORT SYSTEM PERMEASE PROTEIN GLNP"/>
    <property type="match status" value="1"/>
</dbReference>
<feature type="transmembrane region" description="Helical" evidence="10">
    <location>
        <begin position="147"/>
        <end position="167"/>
    </location>
</feature>
<evidence type="ECO:0000256" key="1">
    <source>
        <dbReference type="ARBA" id="ARBA00003159"/>
    </source>
</evidence>
<dbReference type="CDD" id="cd06261">
    <property type="entry name" value="TM_PBP2"/>
    <property type="match status" value="1"/>
</dbReference>
<dbReference type="GO" id="GO:0006865">
    <property type="term" value="P:amino acid transport"/>
    <property type="evidence" value="ECO:0007669"/>
    <property type="project" value="UniProtKB-KW"/>
</dbReference>
<keyword evidence="8 10" id="KW-1133">Transmembrane helix</keyword>
<evidence type="ECO:0000256" key="3">
    <source>
        <dbReference type="ARBA" id="ARBA00010072"/>
    </source>
</evidence>
<comment type="subcellular location">
    <subcellularLocation>
        <location evidence="2">Cell inner membrane</location>
        <topology evidence="2">Multi-pass membrane protein</topology>
    </subcellularLocation>
    <subcellularLocation>
        <location evidence="10">Cell membrane</location>
        <topology evidence="10">Multi-pass membrane protein</topology>
    </subcellularLocation>
</comment>
<dbReference type="InterPro" id="IPR010065">
    <property type="entry name" value="AA_ABC_transptr_permease_3TM"/>
</dbReference>
<evidence type="ECO:0000256" key="6">
    <source>
        <dbReference type="ARBA" id="ARBA00022692"/>
    </source>
</evidence>
<keyword evidence="6 10" id="KW-0812">Transmembrane</keyword>
<feature type="transmembrane region" description="Helical" evidence="10">
    <location>
        <begin position="187"/>
        <end position="207"/>
    </location>
</feature>
<reference evidence="13" key="3">
    <citation type="submission" date="2023-09" db="EMBL/GenBank/DDBJ databases">
        <authorList>
            <person name="Schober I."/>
            <person name="Bunk B."/>
        </authorList>
    </citation>
    <scope>NUCLEOTIDE SEQUENCE</scope>
    <source>
        <strain evidence="13">DSM 103800</strain>
    </source>
</reference>
<dbReference type="GO" id="GO:0022857">
    <property type="term" value="F:transmembrane transporter activity"/>
    <property type="evidence" value="ECO:0007669"/>
    <property type="project" value="InterPro"/>
</dbReference>
<name>A0A1L7AEP7_9PROT</name>
<feature type="transmembrane region" description="Helical" evidence="10">
    <location>
        <begin position="55"/>
        <end position="76"/>
    </location>
</feature>
<evidence type="ECO:0000313" key="15">
    <source>
        <dbReference type="Proteomes" id="UP001258945"/>
    </source>
</evidence>
<dbReference type="Gene3D" id="1.10.3720.10">
    <property type="entry name" value="MetI-like"/>
    <property type="match status" value="1"/>
</dbReference>
<comment type="function">
    <text evidence="1">Part of the binding-protein-dependent transport system for glutamine; probably responsible for the translocation of the substrate across the membrane.</text>
</comment>
<evidence type="ECO:0000256" key="10">
    <source>
        <dbReference type="RuleBase" id="RU363032"/>
    </source>
</evidence>
<evidence type="ECO:0000256" key="7">
    <source>
        <dbReference type="ARBA" id="ARBA00022970"/>
    </source>
</evidence>
<reference evidence="13 15" key="2">
    <citation type="journal article" date="2019" name="Microb. Pathog.">
        <title>Comparison of VITEK 2, MALDI-TOF MS, 16S rRNA gene sequencing, and whole-genome sequencing for identification of Roseomonas mucosa.</title>
        <authorList>
            <person name="Rudolph W.W."/>
            <person name="Gunzer F."/>
            <person name="Trauth M."/>
            <person name="Bunk B."/>
            <person name="Bigge R."/>
            <person name="Schrottner P."/>
        </authorList>
    </citation>
    <scope>NUCLEOTIDE SEQUENCE [LARGE SCALE GENOMIC DNA]</scope>
    <source>
        <strain evidence="13 15">DSM 103800</strain>
    </source>
</reference>
<feature type="transmembrane region" description="Helical" evidence="10">
    <location>
        <begin position="82"/>
        <end position="101"/>
    </location>
</feature>
<dbReference type="GO" id="GO:0043190">
    <property type="term" value="C:ATP-binding cassette (ABC) transporter complex"/>
    <property type="evidence" value="ECO:0007669"/>
    <property type="project" value="InterPro"/>
</dbReference>
<dbReference type="EMBL" id="CP015583">
    <property type="protein sequence ID" value="APT57242.1"/>
    <property type="molecule type" value="Genomic_DNA"/>
</dbReference>
<dbReference type="EMBL" id="JAVVDO010000015">
    <property type="protein sequence ID" value="MDT8331522.1"/>
    <property type="molecule type" value="Genomic_DNA"/>
</dbReference>
<feature type="domain" description="ABC transmembrane type-1" evidence="11">
    <location>
        <begin position="17"/>
        <end position="205"/>
    </location>
</feature>
<evidence type="ECO:0000256" key="9">
    <source>
        <dbReference type="ARBA" id="ARBA00023136"/>
    </source>
</evidence>
<gene>
    <name evidence="12" type="ORF">RGI145_09160</name>
    <name evidence="13" type="ORF">RQ831_10690</name>
</gene>
<dbReference type="KEGG" id="rgi:RGI145_09160"/>
<dbReference type="InterPro" id="IPR043429">
    <property type="entry name" value="ArtM/GltK/GlnP/TcyL/YhdX-like"/>
</dbReference>
<evidence type="ECO:0000313" key="12">
    <source>
        <dbReference type="EMBL" id="APT57242.1"/>
    </source>
</evidence>
<dbReference type="Proteomes" id="UP001258945">
    <property type="component" value="Unassembled WGS sequence"/>
</dbReference>
<evidence type="ECO:0000313" key="13">
    <source>
        <dbReference type="EMBL" id="MDT8331522.1"/>
    </source>
</evidence>
<evidence type="ECO:0000259" key="11">
    <source>
        <dbReference type="PROSITE" id="PS50928"/>
    </source>
</evidence>
<dbReference type="InterPro" id="IPR000515">
    <property type="entry name" value="MetI-like"/>
</dbReference>
<keyword evidence="4 10" id="KW-0813">Transport</keyword>
<feature type="transmembrane region" description="Helical" evidence="10">
    <location>
        <begin position="20"/>
        <end position="43"/>
    </location>
</feature>
<proteinExistence type="inferred from homology"/>
<accession>A0A1L7AEP7</accession>
<dbReference type="Proteomes" id="UP000185494">
    <property type="component" value="Chromosome 1"/>
</dbReference>
<dbReference type="SUPFAM" id="SSF161098">
    <property type="entry name" value="MetI-like"/>
    <property type="match status" value="1"/>
</dbReference>
<protein>
    <submittedName>
        <fullName evidence="12 13">Amino acid ABC transporter</fullName>
    </submittedName>
</protein>
<reference evidence="12 14" key="1">
    <citation type="submission" date="2016-05" db="EMBL/GenBank/DDBJ databases">
        <title>Complete Genome and Methylome Analysis of Psychrotrophic Bacterial Isolates from Antarctic Lake Untersee.</title>
        <authorList>
            <person name="Fomenkov A."/>
            <person name="Akimov V.N."/>
            <person name="Vasilyeva L.V."/>
            <person name="Andersen D."/>
            <person name="Vincze T."/>
            <person name="Roberts R.J."/>
        </authorList>
    </citation>
    <scope>NUCLEOTIDE SEQUENCE [LARGE SCALE GENOMIC DNA]</scope>
    <source>
        <strain evidence="12 14">U14-5</strain>
    </source>
</reference>
<evidence type="ECO:0000256" key="8">
    <source>
        <dbReference type="ARBA" id="ARBA00022989"/>
    </source>
</evidence>
<organism evidence="12 14">
    <name type="scientific">Roseomonas gilardii</name>
    <dbReference type="NCBI Taxonomy" id="257708"/>
    <lineage>
        <taxon>Bacteria</taxon>
        <taxon>Pseudomonadati</taxon>
        <taxon>Pseudomonadota</taxon>
        <taxon>Alphaproteobacteria</taxon>
        <taxon>Acetobacterales</taxon>
        <taxon>Roseomonadaceae</taxon>
        <taxon>Roseomonas</taxon>
    </lineage>
</organism>
<dbReference type="eggNOG" id="COG0765">
    <property type="taxonomic scope" value="Bacteria"/>
</dbReference>
<dbReference type="Pfam" id="PF00528">
    <property type="entry name" value="BPD_transp_1"/>
    <property type="match status" value="1"/>
</dbReference>
<dbReference type="PROSITE" id="PS50928">
    <property type="entry name" value="ABC_TM1"/>
    <property type="match status" value="1"/>
</dbReference>
<dbReference type="NCBIfam" id="TIGR01726">
    <property type="entry name" value="HEQRo_perm_3TM"/>
    <property type="match status" value="1"/>
</dbReference>
<evidence type="ECO:0000256" key="4">
    <source>
        <dbReference type="ARBA" id="ARBA00022448"/>
    </source>
</evidence>
<dbReference type="InterPro" id="IPR035906">
    <property type="entry name" value="MetI-like_sf"/>
</dbReference>
<comment type="similarity">
    <text evidence="3">Belongs to the binding-protein-dependent transport system permease family. HisMQ subfamily.</text>
</comment>
<sequence length="212" mass="21791">MDAAFLAEAWPALLRGAGNTILVSLAGIAIGFSLGALIAAAATARSAGARLFARLYVSFFRGVPLLVQLLLSYYALPFLGLHLSPWVAAVGTLGLCCAAYAGEILRGGLSTVPKPALEAALLAGLTPRQTFLRIRLPIALAAMRPALVGEATMILKASALVSVVGISEITRNAQAIAASTFMPLESYALAGLFYLALNLVLLGVGAARRGAA</sequence>
<dbReference type="RefSeq" id="WP_027281429.1">
    <property type="nucleotide sequence ID" value="NZ_CP015583.1"/>
</dbReference>
<keyword evidence="9 10" id="KW-0472">Membrane</keyword>
<dbReference type="PANTHER" id="PTHR30614">
    <property type="entry name" value="MEMBRANE COMPONENT OF AMINO ACID ABC TRANSPORTER"/>
    <property type="match status" value="1"/>
</dbReference>
<dbReference type="STRING" id="257708.RGI145_09160"/>
<keyword evidence="7" id="KW-0029">Amino-acid transport</keyword>
<dbReference type="AlphaFoldDB" id="A0A1L7AEP7"/>
<evidence type="ECO:0000256" key="2">
    <source>
        <dbReference type="ARBA" id="ARBA00004429"/>
    </source>
</evidence>
<keyword evidence="5" id="KW-1003">Cell membrane</keyword>
<keyword evidence="15" id="KW-1185">Reference proteome</keyword>
<evidence type="ECO:0000313" key="14">
    <source>
        <dbReference type="Proteomes" id="UP000185494"/>
    </source>
</evidence>